<dbReference type="InterPro" id="IPR035992">
    <property type="entry name" value="Ricin_B-like_lectins"/>
</dbReference>
<dbReference type="InterPro" id="IPR000772">
    <property type="entry name" value="Ricin_B_lectin"/>
</dbReference>
<sequence>MYYQQTPQYRIQNTANGLFLDINYNGNPHQMPEGSNTPLCIRPQSNNWTQVWEVHHGQIRNATSGYNLHHGNQNPNSPFACMVRPTTERHQIWQFQGKAIISALDGKGLTVEGNHSGARVDVRPFNANSPPSDCCWTLVPINVQFKIRNKANGLVLDVNHSGPISNMQGGSNTPLFIQNWSGNWGQVWEVDQQGHIKNASSGFNLHHGNQNPSSPFACMVRPTDEKHQIWELRYNGAIVSALDGKGLTVSGNDKGSRVDVRPFNINSPPSDCQWRFVKL</sequence>
<dbReference type="CDD" id="cd00161">
    <property type="entry name" value="beta-trefoil_Ricin-like"/>
    <property type="match status" value="2"/>
</dbReference>
<feature type="domain" description="Ricin B lectin" evidence="1">
    <location>
        <begin position="145"/>
        <end position="258"/>
    </location>
</feature>
<dbReference type="Gene3D" id="2.80.10.50">
    <property type="match status" value="2"/>
</dbReference>
<name>A0A7S1PHN5_9EUKA</name>
<gene>
    <name evidence="2" type="ORF">PCOS0759_LOCUS6018</name>
</gene>
<dbReference type="AlphaFoldDB" id="A0A7S1PHN5"/>
<reference evidence="2" key="1">
    <citation type="submission" date="2021-01" db="EMBL/GenBank/DDBJ databases">
        <authorList>
            <person name="Corre E."/>
            <person name="Pelletier E."/>
            <person name="Niang G."/>
            <person name="Scheremetjew M."/>
            <person name="Finn R."/>
            <person name="Kale V."/>
            <person name="Holt S."/>
            <person name="Cochrane G."/>
            <person name="Meng A."/>
            <person name="Brown T."/>
            <person name="Cohen L."/>
        </authorList>
    </citation>
    <scope>NUCLEOTIDE SEQUENCE</scope>
    <source>
        <strain evidence="2">WS</strain>
    </source>
</reference>
<feature type="domain" description="Ricin B lectin" evidence="1">
    <location>
        <begin position="9"/>
        <end position="121"/>
    </location>
</feature>
<accession>A0A7S1PHN5</accession>
<protein>
    <recommendedName>
        <fullName evidence="1">Ricin B lectin domain-containing protein</fullName>
    </recommendedName>
</protein>
<dbReference type="EMBL" id="HBGD01007200">
    <property type="protein sequence ID" value="CAD9082778.1"/>
    <property type="molecule type" value="Transcribed_RNA"/>
</dbReference>
<dbReference type="Pfam" id="PF00652">
    <property type="entry name" value="Ricin_B_lectin"/>
    <property type="match status" value="2"/>
</dbReference>
<evidence type="ECO:0000259" key="1">
    <source>
        <dbReference type="Pfam" id="PF00652"/>
    </source>
</evidence>
<organism evidence="2">
    <name type="scientific">Percolomonas cosmopolitus</name>
    <dbReference type="NCBI Taxonomy" id="63605"/>
    <lineage>
        <taxon>Eukaryota</taxon>
        <taxon>Discoba</taxon>
        <taxon>Heterolobosea</taxon>
        <taxon>Tetramitia</taxon>
        <taxon>Eutetramitia</taxon>
        <taxon>Percolomonadidae</taxon>
        <taxon>Percolomonas</taxon>
    </lineage>
</organism>
<proteinExistence type="predicted"/>
<dbReference type="PROSITE" id="PS50231">
    <property type="entry name" value="RICIN_B_LECTIN"/>
    <property type="match status" value="1"/>
</dbReference>
<dbReference type="SUPFAM" id="SSF50370">
    <property type="entry name" value="Ricin B-like lectins"/>
    <property type="match status" value="2"/>
</dbReference>
<evidence type="ECO:0000313" key="2">
    <source>
        <dbReference type="EMBL" id="CAD9082778.1"/>
    </source>
</evidence>